<dbReference type="PANTHER" id="PTHR33546">
    <property type="entry name" value="LARGE, MULTIFUNCTIONAL SECRETED PROTEIN-RELATED"/>
    <property type="match status" value="1"/>
</dbReference>
<evidence type="ECO:0000256" key="2">
    <source>
        <dbReference type="ARBA" id="ARBA00022723"/>
    </source>
</evidence>
<name>A0ABX1VII7_9PLAN</name>
<proteinExistence type="predicted"/>
<dbReference type="InterPro" id="IPR009056">
    <property type="entry name" value="Cyt_c-like_dom"/>
</dbReference>
<feature type="domain" description="Cytochrome c" evidence="5">
    <location>
        <begin position="35"/>
        <end position="168"/>
    </location>
</feature>
<dbReference type="InterPro" id="IPR013427">
    <property type="entry name" value="Haem-bd_dom_put"/>
</dbReference>
<dbReference type="SUPFAM" id="SSF46626">
    <property type="entry name" value="Cytochrome c"/>
    <property type="match status" value="1"/>
</dbReference>
<sequence length="182" mass="18851">MTERATSLTADLPAEDAALDALLAERAAAFDPAAASAERGAALFKPQCAACHAIGGVGGSIAPQLDGVGVRGVERLCEDVLAPNRNVDAAFRTVLLVLEDGRVLTGLPRRTEGETLILADAEGKEFAVPAETVLDRADSPLSLMPSNVGETLTPAQFTDLLAYLLDQREPADPASADASAEK</sequence>
<dbReference type="Pfam" id="PF13442">
    <property type="entry name" value="Cytochrome_CBB3"/>
    <property type="match status" value="1"/>
</dbReference>
<dbReference type="NCBIfam" id="TIGR02603">
    <property type="entry name" value="CxxCH_TIGR02603"/>
    <property type="match status" value="1"/>
</dbReference>
<dbReference type="EMBL" id="WTPX01000174">
    <property type="protein sequence ID" value="NNJ27619.1"/>
    <property type="molecule type" value="Genomic_DNA"/>
</dbReference>
<comment type="caution">
    <text evidence="6">The sequence shown here is derived from an EMBL/GenBank/DDBJ whole genome shotgun (WGS) entry which is preliminary data.</text>
</comment>
<keyword evidence="3 4" id="KW-0408">Iron</keyword>
<keyword evidence="2 4" id="KW-0479">Metal-binding</keyword>
<evidence type="ECO:0000313" key="6">
    <source>
        <dbReference type="EMBL" id="NNJ27619.1"/>
    </source>
</evidence>
<protein>
    <recommendedName>
        <fullName evidence="5">Cytochrome c domain-containing protein</fullName>
    </recommendedName>
</protein>
<reference evidence="6 7" key="1">
    <citation type="journal article" date="2020" name="Syst. Appl. Microbiol.">
        <title>Alienimonas chondri sp. nov., a novel planctomycete isolated from the biofilm of the red alga Chondrus crispus.</title>
        <authorList>
            <person name="Vitorino I."/>
            <person name="Albuquerque L."/>
            <person name="Wiegand S."/>
            <person name="Kallscheuer N."/>
            <person name="da Costa M.S."/>
            <person name="Lobo-da-Cunha A."/>
            <person name="Jogler C."/>
            <person name="Lage O.M."/>
        </authorList>
    </citation>
    <scope>NUCLEOTIDE SEQUENCE [LARGE SCALE GENOMIC DNA]</scope>
    <source>
        <strain evidence="6 7">LzC2</strain>
    </source>
</reference>
<evidence type="ECO:0000256" key="1">
    <source>
        <dbReference type="ARBA" id="ARBA00022617"/>
    </source>
</evidence>
<evidence type="ECO:0000256" key="4">
    <source>
        <dbReference type="PROSITE-ProRule" id="PRU00433"/>
    </source>
</evidence>
<organism evidence="6 7">
    <name type="scientific">Alienimonas chondri</name>
    <dbReference type="NCBI Taxonomy" id="2681879"/>
    <lineage>
        <taxon>Bacteria</taxon>
        <taxon>Pseudomonadati</taxon>
        <taxon>Planctomycetota</taxon>
        <taxon>Planctomycetia</taxon>
        <taxon>Planctomycetales</taxon>
        <taxon>Planctomycetaceae</taxon>
        <taxon>Alienimonas</taxon>
    </lineage>
</organism>
<gene>
    <name evidence="6" type="ORF">LzC2_37260</name>
</gene>
<dbReference type="Proteomes" id="UP000609651">
    <property type="component" value="Unassembled WGS sequence"/>
</dbReference>
<evidence type="ECO:0000313" key="7">
    <source>
        <dbReference type="Proteomes" id="UP000609651"/>
    </source>
</evidence>
<evidence type="ECO:0000256" key="3">
    <source>
        <dbReference type="ARBA" id="ARBA00023004"/>
    </source>
</evidence>
<dbReference type="PROSITE" id="PS51007">
    <property type="entry name" value="CYTC"/>
    <property type="match status" value="1"/>
</dbReference>
<keyword evidence="1 4" id="KW-0349">Heme</keyword>
<dbReference type="InterPro" id="IPR036909">
    <property type="entry name" value="Cyt_c-like_dom_sf"/>
</dbReference>
<dbReference type="PANTHER" id="PTHR33546:SF1">
    <property type="entry name" value="LARGE, MULTIFUNCTIONAL SECRETED PROTEIN"/>
    <property type="match status" value="1"/>
</dbReference>
<keyword evidence="7" id="KW-1185">Reference proteome</keyword>
<evidence type="ECO:0000259" key="5">
    <source>
        <dbReference type="PROSITE" id="PS51007"/>
    </source>
</evidence>
<accession>A0ABX1VII7</accession>
<dbReference type="Gene3D" id="1.10.760.10">
    <property type="entry name" value="Cytochrome c-like domain"/>
    <property type="match status" value="1"/>
</dbReference>